<gene>
    <name evidence="2" type="ORF">llap_5635</name>
</gene>
<protein>
    <submittedName>
        <fullName evidence="2">Uncharacterized protein</fullName>
    </submittedName>
</protein>
<keyword evidence="3" id="KW-1185">Reference proteome</keyword>
<accession>A0A2I0UDE3</accession>
<dbReference type="Proteomes" id="UP000233556">
    <property type="component" value="Unassembled WGS sequence"/>
</dbReference>
<organism evidence="2 3">
    <name type="scientific">Limosa lapponica baueri</name>
    <dbReference type="NCBI Taxonomy" id="1758121"/>
    <lineage>
        <taxon>Eukaryota</taxon>
        <taxon>Metazoa</taxon>
        <taxon>Chordata</taxon>
        <taxon>Craniata</taxon>
        <taxon>Vertebrata</taxon>
        <taxon>Euteleostomi</taxon>
        <taxon>Archelosauria</taxon>
        <taxon>Archosauria</taxon>
        <taxon>Dinosauria</taxon>
        <taxon>Saurischia</taxon>
        <taxon>Theropoda</taxon>
        <taxon>Coelurosauria</taxon>
        <taxon>Aves</taxon>
        <taxon>Neognathae</taxon>
        <taxon>Neoaves</taxon>
        <taxon>Charadriiformes</taxon>
        <taxon>Scolopacidae</taxon>
        <taxon>Limosa</taxon>
    </lineage>
</organism>
<dbReference type="EMBL" id="KZ505851">
    <property type="protein sequence ID" value="PKU44070.1"/>
    <property type="molecule type" value="Genomic_DNA"/>
</dbReference>
<evidence type="ECO:0000313" key="2">
    <source>
        <dbReference type="EMBL" id="PKU44070.1"/>
    </source>
</evidence>
<sequence>MLKGKTAFQTDLGMLKEQATRNQALHSGVWQKDERSRGGVTWVVPRPEMGDWCKWQIASSEETSGIRQGAKLSKTPSNKTPPE</sequence>
<reference evidence="3" key="1">
    <citation type="submission" date="2017-11" db="EMBL/GenBank/DDBJ databases">
        <authorList>
            <person name="Lima N.C."/>
            <person name="Parody-Merino A.M."/>
            <person name="Battley P.F."/>
            <person name="Fidler A.E."/>
            <person name="Prosdocimi F."/>
        </authorList>
    </citation>
    <scope>NUCLEOTIDE SEQUENCE [LARGE SCALE GENOMIC DNA]</scope>
</reference>
<reference evidence="3" key="2">
    <citation type="submission" date="2017-12" db="EMBL/GenBank/DDBJ databases">
        <title>Genome sequence of the Bar-tailed Godwit (Limosa lapponica baueri).</title>
        <authorList>
            <person name="Lima N.C.B."/>
            <person name="Parody-Merino A.M."/>
            <person name="Battley P.F."/>
            <person name="Fidler A.E."/>
            <person name="Prosdocimi F."/>
        </authorList>
    </citation>
    <scope>NUCLEOTIDE SEQUENCE [LARGE SCALE GENOMIC DNA]</scope>
</reference>
<feature type="region of interest" description="Disordered" evidence="1">
    <location>
        <begin position="60"/>
        <end position="83"/>
    </location>
</feature>
<proteinExistence type="predicted"/>
<evidence type="ECO:0000256" key="1">
    <source>
        <dbReference type="SAM" id="MobiDB-lite"/>
    </source>
</evidence>
<feature type="compositionally biased region" description="Polar residues" evidence="1">
    <location>
        <begin position="74"/>
        <end position="83"/>
    </location>
</feature>
<dbReference type="AlphaFoldDB" id="A0A2I0UDE3"/>
<name>A0A2I0UDE3_LIMLA</name>
<evidence type="ECO:0000313" key="3">
    <source>
        <dbReference type="Proteomes" id="UP000233556"/>
    </source>
</evidence>